<dbReference type="GeneID" id="19975219"/>
<dbReference type="VEuPathDB" id="FungiDB:HMPREF1541_07880"/>
<feature type="chain" id="PRO_5004823715" description="DUF7729 domain-containing protein" evidence="1">
    <location>
        <begin position="31"/>
        <end position="359"/>
    </location>
</feature>
<name>W2RMI0_CYPE1</name>
<dbReference type="RefSeq" id="XP_008720425.1">
    <property type="nucleotide sequence ID" value="XM_008722203.1"/>
</dbReference>
<reference evidence="3 4" key="1">
    <citation type="submission" date="2013-03" db="EMBL/GenBank/DDBJ databases">
        <title>The Genome Sequence of Phialophora europaea CBS 101466.</title>
        <authorList>
            <consortium name="The Broad Institute Genomics Platform"/>
            <person name="Cuomo C."/>
            <person name="de Hoog S."/>
            <person name="Gorbushina A."/>
            <person name="Walker B."/>
            <person name="Young S.K."/>
            <person name="Zeng Q."/>
            <person name="Gargeya S."/>
            <person name="Fitzgerald M."/>
            <person name="Haas B."/>
            <person name="Abouelleil A."/>
            <person name="Allen A.W."/>
            <person name="Alvarado L."/>
            <person name="Arachchi H.M."/>
            <person name="Berlin A.M."/>
            <person name="Chapman S.B."/>
            <person name="Gainer-Dewar J."/>
            <person name="Goldberg J."/>
            <person name="Griggs A."/>
            <person name="Gujja S."/>
            <person name="Hansen M."/>
            <person name="Howarth C."/>
            <person name="Imamovic A."/>
            <person name="Ireland A."/>
            <person name="Larimer J."/>
            <person name="McCowan C."/>
            <person name="Murphy C."/>
            <person name="Pearson M."/>
            <person name="Poon T.W."/>
            <person name="Priest M."/>
            <person name="Roberts A."/>
            <person name="Saif S."/>
            <person name="Shea T."/>
            <person name="Sisk P."/>
            <person name="Sykes S."/>
            <person name="Wortman J."/>
            <person name="Nusbaum C."/>
            <person name="Birren B."/>
        </authorList>
    </citation>
    <scope>NUCLEOTIDE SEQUENCE [LARGE SCALE GENOMIC DNA]</scope>
    <source>
        <strain evidence="3 4">CBS 101466</strain>
    </source>
</reference>
<evidence type="ECO:0000313" key="3">
    <source>
        <dbReference type="EMBL" id="ETN36893.1"/>
    </source>
</evidence>
<evidence type="ECO:0000259" key="2">
    <source>
        <dbReference type="Pfam" id="PF24855"/>
    </source>
</evidence>
<organism evidence="3 4">
    <name type="scientific">Cyphellophora europaea (strain CBS 101466)</name>
    <name type="common">Phialophora europaea</name>
    <dbReference type="NCBI Taxonomy" id="1220924"/>
    <lineage>
        <taxon>Eukaryota</taxon>
        <taxon>Fungi</taxon>
        <taxon>Dikarya</taxon>
        <taxon>Ascomycota</taxon>
        <taxon>Pezizomycotina</taxon>
        <taxon>Eurotiomycetes</taxon>
        <taxon>Chaetothyriomycetidae</taxon>
        <taxon>Chaetothyriales</taxon>
        <taxon>Cyphellophoraceae</taxon>
        <taxon>Cyphellophora</taxon>
    </lineage>
</organism>
<dbReference type="InParanoid" id="W2RMI0"/>
<dbReference type="eggNOG" id="ENOG502S3AD">
    <property type="taxonomic scope" value="Eukaryota"/>
</dbReference>
<dbReference type="PANTHER" id="PTHR39460:SF1">
    <property type="entry name" value="C6 TRANSCRIPTION FACTOR"/>
    <property type="match status" value="1"/>
</dbReference>
<dbReference type="Proteomes" id="UP000030752">
    <property type="component" value="Unassembled WGS sequence"/>
</dbReference>
<dbReference type="PANTHER" id="PTHR39460">
    <property type="entry name" value="EXPRESSED PROTEIN"/>
    <property type="match status" value="1"/>
</dbReference>
<sequence>MHTQRPHPARRRFFALLIITLGLLIPSTTAHADTQDLFESYATRGEIHIDTALLHRRAALSSEPLATASSPVSPSSATSATASGDVALPAPFDTSLGSNFTASTCPTFFNSFLTNSTFSQCTPLSLLLQNSQGFMAAQRAPTQLKAIMDAACAAPISICAATMTDIARQLTLDTHCGADFRARQPLVIQAYNGLLGYEAVATSTCLKTTNYNGTAAPSTSLPDDDDDKAAQYCFTAALTNRASPSDPFPYYTAIGMNLPSVATPTCNGCLKAAMQVFAQWAVKSEQPLSMTYLACAQTVDAVCGAGFADTNVKVGSVNSGSGMKNTQPEQVSAASARGGVRSAAVWGVAGAALAALAVL</sequence>
<dbReference type="Pfam" id="PF24855">
    <property type="entry name" value="DUF7729"/>
    <property type="match status" value="1"/>
</dbReference>
<evidence type="ECO:0000313" key="4">
    <source>
        <dbReference type="Proteomes" id="UP000030752"/>
    </source>
</evidence>
<keyword evidence="1" id="KW-0732">Signal</keyword>
<keyword evidence="4" id="KW-1185">Reference proteome</keyword>
<dbReference type="EMBL" id="KB822724">
    <property type="protein sequence ID" value="ETN36893.1"/>
    <property type="molecule type" value="Genomic_DNA"/>
</dbReference>
<feature type="signal peptide" evidence="1">
    <location>
        <begin position="1"/>
        <end position="30"/>
    </location>
</feature>
<dbReference type="HOGENOM" id="CLU_042319_5_0_1"/>
<dbReference type="InterPro" id="IPR056146">
    <property type="entry name" value="DUF7729"/>
</dbReference>
<protein>
    <recommendedName>
        <fullName evidence="2">DUF7729 domain-containing protein</fullName>
    </recommendedName>
</protein>
<evidence type="ECO:0000256" key="1">
    <source>
        <dbReference type="SAM" id="SignalP"/>
    </source>
</evidence>
<proteinExistence type="predicted"/>
<accession>W2RMI0</accession>
<dbReference type="OrthoDB" id="2564812at2759"/>
<gene>
    <name evidence="3" type="ORF">HMPREF1541_07880</name>
</gene>
<dbReference type="AlphaFoldDB" id="W2RMI0"/>
<feature type="domain" description="DUF7729" evidence="2">
    <location>
        <begin position="88"/>
        <end position="311"/>
    </location>
</feature>